<protein>
    <submittedName>
        <fullName evidence="1">Uncharacterized protein</fullName>
    </submittedName>
</protein>
<keyword evidence="2" id="KW-1185">Reference proteome</keyword>
<proteinExistence type="predicted"/>
<dbReference type="Gene3D" id="3.30.750.140">
    <property type="match status" value="1"/>
</dbReference>
<reference evidence="2" key="1">
    <citation type="journal article" date="2018" name="Front. Microbiol.">
        <title>Genome-Based Analysis Reveals the Taxonomy and Diversity of the Family Idiomarinaceae.</title>
        <authorList>
            <person name="Liu Y."/>
            <person name="Lai Q."/>
            <person name="Shao Z."/>
        </authorList>
    </citation>
    <scope>NUCLEOTIDE SEQUENCE [LARGE SCALE GENOMIC DNA]</scope>
    <source>
        <strain evidence="2">CVS-6</strain>
    </source>
</reference>
<evidence type="ECO:0000313" key="1">
    <source>
        <dbReference type="EMBL" id="RUO59064.1"/>
    </source>
</evidence>
<dbReference type="Proteomes" id="UP000288259">
    <property type="component" value="Unassembled WGS sequence"/>
</dbReference>
<accession>A0A432YDM1</accession>
<dbReference type="InterPro" id="IPR038610">
    <property type="entry name" value="FliK-like_C_sf"/>
</dbReference>
<dbReference type="AlphaFoldDB" id="A0A432YDM1"/>
<sequence length="209" mass="24412">MLSRVSELQQQLFQDRPQAPTTPGEPLKLQRGSVAVLAAQLKHQFQRSGIFYEQQLRQWLGEAIPLKAILQQPQNSNPSQRQELLFKQFELIQTGIYRFEFALDEQRLLFGAIQPDIHPLLQQFRQGKPSSDASPKSHDWTCELFLQDARHGDFKLRLRMESRQLHIELQGEVEWMQLLQKHAQGLQQRLRQQRFSVASIQFRSAADET</sequence>
<evidence type="ECO:0000313" key="2">
    <source>
        <dbReference type="Proteomes" id="UP000288259"/>
    </source>
</evidence>
<gene>
    <name evidence="1" type="ORF">CWI71_09605</name>
</gene>
<dbReference type="EMBL" id="PIPY01000009">
    <property type="protein sequence ID" value="RUO59064.1"/>
    <property type="molecule type" value="Genomic_DNA"/>
</dbReference>
<comment type="caution">
    <text evidence="1">The sequence shown here is derived from an EMBL/GenBank/DDBJ whole genome shotgun (WGS) entry which is preliminary data.</text>
</comment>
<organism evidence="1 2">
    <name type="scientific">Pseudidiomarina insulisalsae</name>
    <dbReference type="NCBI Taxonomy" id="575789"/>
    <lineage>
        <taxon>Bacteria</taxon>
        <taxon>Pseudomonadati</taxon>
        <taxon>Pseudomonadota</taxon>
        <taxon>Gammaproteobacteria</taxon>
        <taxon>Alteromonadales</taxon>
        <taxon>Idiomarinaceae</taxon>
        <taxon>Pseudidiomarina</taxon>
    </lineage>
</organism>
<name>A0A432YDM1_9GAMM</name>